<dbReference type="EMBL" id="JACHFD010000040">
    <property type="protein sequence ID" value="MBB5353891.1"/>
    <property type="molecule type" value="Genomic_DNA"/>
</dbReference>
<accession>A0A840VMP2</accession>
<evidence type="ECO:0000313" key="2">
    <source>
        <dbReference type="EMBL" id="MBB5353891.1"/>
    </source>
</evidence>
<organism evidence="2 3">
    <name type="scientific">Haloferula luteola</name>
    <dbReference type="NCBI Taxonomy" id="595692"/>
    <lineage>
        <taxon>Bacteria</taxon>
        <taxon>Pseudomonadati</taxon>
        <taxon>Verrucomicrobiota</taxon>
        <taxon>Verrucomicrobiia</taxon>
        <taxon>Verrucomicrobiales</taxon>
        <taxon>Verrucomicrobiaceae</taxon>
        <taxon>Haloferula</taxon>
    </lineage>
</organism>
<feature type="region of interest" description="Disordered" evidence="1">
    <location>
        <begin position="29"/>
        <end position="55"/>
    </location>
</feature>
<evidence type="ECO:0000256" key="1">
    <source>
        <dbReference type="SAM" id="MobiDB-lite"/>
    </source>
</evidence>
<keyword evidence="3" id="KW-1185">Reference proteome</keyword>
<comment type="caution">
    <text evidence="2">The sequence shown here is derived from an EMBL/GenBank/DDBJ whole genome shotgun (WGS) entry which is preliminary data.</text>
</comment>
<proteinExistence type="predicted"/>
<dbReference type="Proteomes" id="UP000557717">
    <property type="component" value="Unassembled WGS sequence"/>
</dbReference>
<protein>
    <submittedName>
        <fullName evidence="2">Uncharacterized protein</fullName>
    </submittedName>
</protein>
<dbReference type="AlphaFoldDB" id="A0A840VMP2"/>
<name>A0A840VMP2_9BACT</name>
<gene>
    <name evidence="2" type="ORF">HNR46_004155</name>
</gene>
<sequence length="55" mass="5653">MGGAHRRIAVAGTDPMKAVADPALPEDRRWGLGAGAEGGFRAPLQDGAKWGKKGP</sequence>
<reference evidence="2 3" key="1">
    <citation type="submission" date="2020-08" db="EMBL/GenBank/DDBJ databases">
        <title>Genomic Encyclopedia of Type Strains, Phase IV (KMG-IV): sequencing the most valuable type-strain genomes for metagenomic binning, comparative biology and taxonomic classification.</title>
        <authorList>
            <person name="Goeker M."/>
        </authorList>
    </citation>
    <scope>NUCLEOTIDE SEQUENCE [LARGE SCALE GENOMIC DNA]</scope>
    <source>
        <strain evidence="2 3">YC6886</strain>
    </source>
</reference>
<evidence type="ECO:0000313" key="3">
    <source>
        <dbReference type="Proteomes" id="UP000557717"/>
    </source>
</evidence>